<sequence length="60" mass="6780">ARVPQQGKAPREPFCVYWGNVHGRVGGSIVRRMLGWNRARLTMPYGLLNLLLGERVVYGL</sequence>
<keyword evidence="2" id="KW-1185">Reference proteome</keyword>
<feature type="non-terminal residue" evidence="1">
    <location>
        <position position="1"/>
    </location>
</feature>
<evidence type="ECO:0000313" key="1">
    <source>
        <dbReference type="EMBL" id="EMD37171.1"/>
    </source>
</evidence>
<name>M2REB0_CERS8</name>
<reference evidence="1 2" key="1">
    <citation type="journal article" date="2012" name="Proc. Natl. Acad. Sci. U.S.A.">
        <title>Comparative genomics of Ceriporiopsis subvermispora and Phanerochaete chrysosporium provide insight into selective ligninolysis.</title>
        <authorList>
            <person name="Fernandez-Fueyo E."/>
            <person name="Ruiz-Duenas F.J."/>
            <person name="Ferreira P."/>
            <person name="Floudas D."/>
            <person name="Hibbett D.S."/>
            <person name="Canessa P."/>
            <person name="Larrondo L.F."/>
            <person name="James T.Y."/>
            <person name="Seelenfreund D."/>
            <person name="Lobos S."/>
            <person name="Polanco R."/>
            <person name="Tello M."/>
            <person name="Honda Y."/>
            <person name="Watanabe T."/>
            <person name="Watanabe T."/>
            <person name="Ryu J.S."/>
            <person name="Kubicek C.P."/>
            <person name="Schmoll M."/>
            <person name="Gaskell J."/>
            <person name="Hammel K.E."/>
            <person name="St John F.J."/>
            <person name="Vanden Wymelenberg A."/>
            <person name="Sabat G."/>
            <person name="Splinter BonDurant S."/>
            <person name="Syed K."/>
            <person name="Yadav J.S."/>
            <person name="Doddapaneni H."/>
            <person name="Subramanian V."/>
            <person name="Lavin J.L."/>
            <person name="Oguiza J.A."/>
            <person name="Perez G."/>
            <person name="Pisabarro A.G."/>
            <person name="Ramirez L."/>
            <person name="Santoyo F."/>
            <person name="Master E."/>
            <person name="Coutinho P.M."/>
            <person name="Henrissat B."/>
            <person name="Lombard V."/>
            <person name="Magnuson J.K."/>
            <person name="Kuees U."/>
            <person name="Hori C."/>
            <person name="Igarashi K."/>
            <person name="Samejima M."/>
            <person name="Held B.W."/>
            <person name="Barry K.W."/>
            <person name="LaButti K.M."/>
            <person name="Lapidus A."/>
            <person name="Lindquist E.A."/>
            <person name="Lucas S.M."/>
            <person name="Riley R."/>
            <person name="Salamov A.A."/>
            <person name="Hoffmeister D."/>
            <person name="Schwenk D."/>
            <person name="Hadar Y."/>
            <person name="Yarden O."/>
            <person name="de Vries R.P."/>
            <person name="Wiebenga A."/>
            <person name="Stenlid J."/>
            <person name="Eastwood D."/>
            <person name="Grigoriev I.V."/>
            <person name="Berka R.M."/>
            <person name="Blanchette R.A."/>
            <person name="Kersten P."/>
            <person name="Martinez A.T."/>
            <person name="Vicuna R."/>
            <person name="Cullen D."/>
        </authorList>
    </citation>
    <scope>NUCLEOTIDE SEQUENCE [LARGE SCALE GENOMIC DNA]</scope>
    <source>
        <strain evidence="1 2">B</strain>
    </source>
</reference>
<dbReference type="AlphaFoldDB" id="M2REB0"/>
<accession>M2REB0</accession>
<dbReference type="Proteomes" id="UP000016930">
    <property type="component" value="Unassembled WGS sequence"/>
</dbReference>
<protein>
    <submittedName>
        <fullName evidence="1">Uncharacterized protein</fullName>
    </submittedName>
</protein>
<evidence type="ECO:0000313" key="2">
    <source>
        <dbReference type="Proteomes" id="UP000016930"/>
    </source>
</evidence>
<dbReference type="HOGENOM" id="CLU_2947993_0_0_1"/>
<dbReference type="EMBL" id="KB445797">
    <property type="protein sequence ID" value="EMD37171.1"/>
    <property type="molecule type" value="Genomic_DNA"/>
</dbReference>
<proteinExistence type="predicted"/>
<organism evidence="1 2">
    <name type="scientific">Ceriporiopsis subvermispora (strain B)</name>
    <name type="common">White-rot fungus</name>
    <name type="synonym">Gelatoporia subvermispora</name>
    <dbReference type="NCBI Taxonomy" id="914234"/>
    <lineage>
        <taxon>Eukaryota</taxon>
        <taxon>Fungi</taxon>
        <taxon>Dikarya</taxon>
        <taxon>Basidiomycota</taxon>
        <taxon>Agaricomycotina</taxon>
        <taxon>Agaricomycetes</taxon>
        <taxon>Polyporales</taxon>
        <taxon>Gelatoporiaceae</taxon>
        <taxon>Gelatoporia</taxon>
    </lineage>
</organism>
<gene>
    <name evidence="1" type="ORF">CERSUDRAFT_84204</name>
</gene>